<dbReference type="GeneID" id="19945395"/>
<name>T0QU48_SAPDV</name>
<reference evidence="1 2" key="1">
    <citation type="submission" date="2012-04" db="EMBL/GenBank/DDBJ databases">
        <title>The Genome Sequence of Saprolegnia declina VS20.</title>
        <authorList>
            <consortium name="The Broad Institute Genome Sequencing Platform"/>
            <person name="Russ C."/>
            <person name="Nusbaum C."/>
            <person name="Tyler B."/>
            <person name="van West P."/>
            <person name="Dieguez-Uribeondo J."/>
            <person name="de Bruijn I."/>
            <person name="Tripathy S."/>
            <person name="Jiang R."/>
            <person name="Young S.K."/>
            <person name="Zeng Q."/>
            <person name="Gargeya S."/>
            <person name="Fitzgerald M."/>
            <person name="Haas B."/>
            <person name="Abouelleil A."/>
            <person name="Alvarado L."/>
            <person name="Arachchi H.M."/>
            <person name="Berlin A."/>
            <person name="Chapman S.B."/>
            <person name="Goldberg J."/>
            <person name="Griggs A."/>
            <person name="Gujja S."/>
            <person name="Hansen M."/>
            <person name="Howarth C."/>
            <person name="Imamovic A."/>
            <person name="Larimer J."/>
            <person name="McCowen C."/>
            <person name="Montmayeur A."/>
            <person name="Murphy C."/>
            <person name="Neiman D."/>
            <person name="Pearson M."/>
            <person name="Priest M."/>
            <person name="Roberts A."/>
            <person name="Saif S."/>
            <person name="Shea T."/>
            <person name="Sisk P."/>
            <person name="Sykes S."/>
            <person name="Wortman J."/>
            <person name="Nusbaum C."/>
            <person name="Birren B."/>
        </authorList>
    </citation>
    <scope>NUCLEOTIDE SEQUENCE [LARGE SCALE GENOMIC DNA]</scope>
    <source>
        <strain evidence="1 2">VS20</strain>
    </source>
</reference>
<keyword evidence="2" id="KW-1185">Reference proteome</keyword>
<evidence type="ECO:0000313" key="1">
    <source>
        <dbReference type="EMBL" id="EQC38241.1"/>
    </source>
</evidence>
<evidence type="ECO:0000313" key="2">
    <source>
        <dbReference type="Proteomes" id="UP000030762"/>
    </source>
</evidence>
<dbReference type="EMBL" id="JH767142">
    <property type="protein sequence ID" value="EQC38241.1"/>
    <property type="molecule type" value="Genomic_DNA"/>
</dbReference>
<organism evidence="1 2">
    <name type="scientific">Saprolegnia diclina (strain VS20)</name>
    <dbReference type="NCBI Taxonomy" id="1156394"/>
    <lineage>
        <taxon>Eukaryota</taxon>
        <taxon>Sar</taxon>
        <taxon>Stramenopiles</taxon>
        <taxon>Oomycota</taxon>
        <taxon>Saprolegniomycetes</taxon>
        <taxon>Saprolegniales</taxon>
        <taxon>Saprolegniaceae</taxon>
        <taxon>Saprolegnia</taxon>
    </lineage>
</organism>
<dbReference type="InParanoid" id="T0QU48"/>
<dbReference type="VEuPathDB" id="FungiDB:SDRG_04668"/>
<protein>
    <submittedName>
        <fullName evidence="1">Uncharacterized protein</fullName>
    </submittedName>
</protein>
<dbReference type="RefSeq" id="XP_008608568.1">
    <property type="nucleotide sequence ID" value="XM_008610346.1"/>
</dbReference>
<sequence>MVMMRTDDNGLVAKPDAAAALVVHQFKSKRLREIEYLKKHIYDLQARVRKTKRVRVTLLPWEEVAKALADDTLDKVRENRSLKRELTHNKRLARLLQDWILSQSPQTRQPNIHLESWRHSHIFQGDEATRKVGYEWLVAQLYHNTERALMPLAFPHGNEYYLETDIAFDGPIISLTQQMQVVLPYSLDDVSRAVWIAAQTFIHYIQRKPDPLAKLLQVNRDVEYVQEDMGPSAKRIDSKLLYGRFHEPNRTAIVTRAVRTDDAYPIDPSTWTTDMKQWFVLDKIDDQSTRCRFYDYLGHPSTASGYVPIQDVVRMYRYEPVSDADAIAYCRNRFPHHQRRERAMFAIHLQRVLDKITSSTPSASP</sequence>
<gene>
    <name evidence="1" type="ORF">SDRG_04668</name>
</gene>
<dbReference type="OrthoDB" id="62252at2759"/>
<proteinExistence type="predicted"/>
<accession>T0QU48</accession>
<dbReference type="AlphaFoldDB" id="T0QU48"/>
<dbReference type="Proteomes" id="UP000030762">
    <property type="component" value="Unassembled WGS sequence"/>
</dbReference>
<dbReference type="OMA" id="NCDVEYV"/>